<sequence length="60" mass="7124">MDHHCHVHDQLQKAENGRTAIRYRTYYQERVKHITPGDGKVNLVNIITWYHKNGLEPGKR</sequence>
<protein>
    <submittedName>
        <fullName evidence="1">Uncharacterized protein</fullName>
    </submittedName>
</protein>
<dbReference type="AlphaFoldDB" id="A0AAV1S4V4"/>
<reference evidence="1 2" key="1">
    <citation type="submission" date="2024-01" db="EMBL/GenBank/DDBJ databases">
        <authorList>
            <person name="Waweru B."/>
        </authorList>
    </citation>
    <scope>NUCLEOTIDE SEQUENCE [LARGE SCALE GENOMIC DNA]</scope>
</reference>
<keyword evidence="2" id="KW-1185">Reference proteome</keyword>
<evidence type="ECO:0000313" key="1">
    <source>
        <dbReference type="EMBL" id="CAK7346484.1"/>
    </source>
</evidence>
<dbReference type="EMBL" id="CAWUPB010001173">
    <property type="protein sequence ID" value="CAK7346484.1"/>
    <property type="molecule type" value="Genomic_DNA"/>
</dbReference>
<gene>
    <name evidence="1" type="ORF">DCAF_LOCUS19161</name>
</gene>
<proteinExistence type="predicted"/>
<organism evidence="1 2">
    <name type="scientific">Dovyalis caffra</name>
    <dbReference type="NCBI Taxonomy" id="77055"/>
    <lineage>
        <taxon>Eukaryota</taxon>
        <taxon>Viridiplantae</taxon>
        <taxon>Streptophyta</taxon>
        <taxon>Embryophyta</taxon>
        <taxon>Tracheophyta</taxon>
        <taxon>Spermatophyta</taxon>
        <taxon>Magnoliopsida</taxon>
        <taxon>eudicotyledons</taxon>
        <taxon>Gunneridae</taxon>
        <taxon>Pentapetalae</taxon>
        <taxon>rosids</taxon>
        <taxon>fabids</taxon>
        <taxon>Malpighiales</taxon>
        <taxon>Salicaceae</taxon>
        <taxon>Flacourtieae</taxon>
        <taxon>Dovyalis</taxon>
    </lineage>
</organism>
<accession>A0AAV1S4V4</accession>
<name>A0AAV1S4V4_9ROSI</name>
<evidence type="ECO:0000313" key="2">
    <source>
        <dbReference type="Proteomes" id="UP001314170"/>
    </source>
</evidence>
<comment type="caution">
    <text evidence="1">The sequence shown here is derived from an EMBL/GenBank/DDBJ whole genome shotgun (WGS) entry which is preliminary data.</text>
</comment>
<dbReference type="Proteomes" id="UP001314170">
    <property type="component" value="Unassembled WGS sequence"/>
</dbReference>